<accession>A0A927N2E8</accession>
<sequence length="77" mass="7838">MIMGSLVDVTALWQVCVIAVVGGVGIVALFSLGIVGMNVFTVRRTGSAAVLGLAAACVCFLLSLAAVVLGVWVMLDK</sequence>
<dbReference type="Proteomes" id="UP000638648">
    <property type="component" value="Unassembled WGS sequence"/>
</dbReference>
<evidence type="ECO:0000256" key="1">
    <source>
        <dbReference type="SAM" id="Phobius"/>
    </source>
</evidence>
<keyword evidence="1" id="KW-1133">Transmembrane helix</keyword>
<dbReference type="AlphaFoldDB" id="A0A927N2E8"/>
<keyword evidence="3" id="KW-1185">Reference proteome</keyword>
<proteinExistence type="predicted"/>
<keyword evidence="1" id="KW-0812">Transmembrane</keyword>
<comment type="caution">
    <text evidence="2">The sequence shown here is derived from an EMBL/GenBank/DDBJ whole genome shotgun (WGS) entry which is preliminary data.</text>
</comment>
<organism evidence="2 3">
    <name type="scientific">Actinopolymorpha pittospori</name>
    <dbReference type="NCBI Taxonomy" id="648752"/>
    <lineage>
        <taxon>Bacteria</taxon>
        <taxon>Bacillati</taxon>
        <taxon>Actinomycetota</taxon>
        <taxon>Actinomycetes</taxon>
        <taxon>Propionibacteriales</taxon>
        <taxon>Actinopolymorphaceae</taxon>
        <taxon>Actinopolymorpha</taxon>
    </lineage>
</organism>
<evidence type="ECO:0000313" key="2">
    <source>
        <dbReference type="EMBL" id="MBE1607375.1"/>
    </source>
</evidence>
<evidence type="ECO:0000313" key="3">
    <source>
        <dbReference type="Proteomes" id="UP000638648"/>
    </source>
</evidence>
<protein>
    <submittedName>
        <fullName evidence="2">Na+/H+-dicarboxylate symporter</fullName>
    </submittedName>
</protein>
<dbReference type="RefSeq" id="WP_192751333.1">
    <property type="nucleotide sequence ID" value="NZ_BAABJL010000197.1"/>
</dbReference>
<keyword evidence="1" id="KW-0472">Membrane</keyword>
<dbReference type="EMBL" id="JADBEM010000001">
    <property type="protein sequence ID" value="MBE1607375.1"/>
    <property type="molecule type" value="Genomic_DNA"/>
</dbReference>
<reference evidence="2" key="1">
    <citation type="submission" date="2020-10" db="EMBL/GenBank/DDBJ databases">
        <title>Sequencing the genomes of 1000 actinobacteria strains.</title>
        <authorList>
            <person name="Klenk H.-P."/>
        </authorList>
    </citation>
    <scope>NUCLEOTIDE SEQUENCE</scope>
    <source>
        <strain evidence="2">DSM 45354</strain>
    </source>
</reference>
<gene>
    <name evidence="2" type="ORF">HEB94_004223</name>
</gene>
<feature type="transmembrane region" description="Helical" evidence="1">
    <location>
        <begin position="48"/>
        <end position="75"/>
    </location>
</feature>
<feature type="transmembrane region" description="Helical" evidence="1">
    <location>
        <begin position="12"/>
        <end position="36"/>
    </location>
</feature>
<name>A0A927N2E8_9ACTN</name>